<evidence type="ECO:0000256" key="1">
    <source>
        <dbReference type="SAM" id="SignalP"/>
    </source>
</evidence>
<dbReference type="Gene3D" id="2.10.50.10">
    <property type="entry name" value="Tumor Necrosis Factor Receptor, subunit A, domain 2"/>
    <property type="match status" value="1"/>
</dbReference>
<evidence type="ECO:0000313" key="3">
    <source>
        <dbReference type="Proteomes" id="UP001148018"/>
    </source>
</evidence>
<keyword evidence="1" id="KW-0732">Signal</keyword>
<evidence type="ECO:0008006" key="4">
    <source>
        <dbReference type="Google" id="ProtNLM"/>
    </source>
</evidence>
<protein>
    <recommendedName>
        <fullName evidence="4">Sodefrin-like factor</fullName>
    </recommendedName>
</protein>
<keyword evidence="3" id="KW-1185">Reference proteome</keyword>
<dbReference type="SUPFAM" id="SSF57586">
    <property type="entry name" value="TNF receptor-like"/>
    <property type="match status" value="1"/>
</dbReference>
<comment type="caution">
    <text evidence="2">The sequence shown here is derived from an EMBL/GenBank/DDBJ whole genome shotgun (WGS) entry which is preliminary data.</text>
</comment>
<feature type="chain" id="PRO_5040161576" description="Sodefrin-like factor" evidence="1">
    <location>
        <begin position="27"/>
        <end position="121"/>
    </location>
</feature>
<dbReference type="Proteomes" id="UP001148018">
    <property type="component" value="Unassembled WGS sequence"/>
</dbReference>
<organism evidence="2 3">
    <name type="scientific">Muraenolepis orangiensis</name>
    <name type="common">Patagonian moray cod</name>
    <dbReference type="NCBI Taxonomy" id="630683"/>
    <lineage>
        <taxon>Eukaryota</taxon>
        <taxon>Metazoa</taxon>
        <taxon>Chordata</taxon>
        <taxon>Craniata</taxon>
        <taxon>Vertebrata</taxon>
        <taxon>Euteleostomi</taxon>
        <taxon>Actinopterygii</taxon>
        <taxon>Neopterygii</taxon>
        <taxon>Teleostei</taxon>
        <taxon>Neoteleostei</taxon>
        <taxon>Acanthomorphata</taxon>
        <taxon>Zeiogadaria</taxon>
        <taxon>Gadariae</taxon>
        <taxon>Gadiformes</taxon>
        <taxon>Muraenolepidoidei</taxon>
        <taxon>Muraenolepididae</taxon>
        <taxon>Muraenolepis</taxon>
    </lineage>
</organism>
<dbReference type="AlphaFoldDB" id="A0A9Q0E9W7"/>
<dbReference type="EMBL" id="JANIIK010000047">
    <property type="protein sequence ID" value="KAJ3601713.1"/>
    <property type="molecule type" value="Genomic_DNA"/>
</dbReference>
<dbReference type="OrthoDB" id="8961493at2759"/>
<accession>A0A9Q0E9W7</accession>
<gene>
    <name evidence="2" type="ORF">NHX12_032680</name>
</gene>
<sequence>MMLRSNRGFIALLLNGTACLVGLALGVAGDDCESGQYTQGGQCCEECPPGEGVVQKSGATQTVCNLCMDTSAVGKADDRLRELFLKDADGRRGSTTTVFYQVKEAMCPRGTGAGGYFGASA</sequence>
<name>A0A9Q0E9W7_9TELE</name>
<feature type="signal peptide" evidence="1">
    <location>
        <begin position="1"/>
        <end position="26"/>
    </location>
</feature>
<proteinExistence type="predicted"/>
<reference evidence="2" key="1">
    <citation type="submission" date="2022-07" db="EMBL/GenBank/DDBJ databases">
        <title>Chromosome-level genome of Muraenolepis orangiensis.</title>
        <authorList>
            <person name="Kim J."/>
        </authorList>
    </citation>
    <scope>NUCLEOTIDE SEQUENCE</scope>
    <source>
        <strain evidence="2">KU_S4_2022</strain>
        <tissue evidence="2">Muscle</tissue>
    </source>
</reference>
<evidence type="ECO:0000313" key="2">
    <source>
        <dbReference type="EMBL" id="KAJ3601713.1"/>
    </source>
</evidence>